<dbReference type="GO" id="GO:0043793">
    <property type="term" value="F:beta-ribofuranosylaminobenzene 5'-phosphate synthase activity"/>
    <property type="evidence" value="ECO:0007669"/>
    <property type="project" value="UniProtKB-EC"/>
</dbReference>
<dbReference type="KEGG" id="mpd:MCP_1942"/>
<dbReference type="PANTHER" id="PTHR20861:SF6">
    <property type="entry name" value="BETA-RIBOFURANOSYLPHENOL 5'-PHOSPHATE SYNTHASE"/>
    <property type="match status" value="1"/>
</dbReference>
<dbReference type="InterPro" id="IPR053442">
    <property type="entry name" value="Beta-RFA-P_synthase"/>
</dbReference>
<reference evidence="8 9" key="1">
    <citation type="journal article" date="2007" name="Appl. Environ. Microbiol.">
        <title>Isolation of key methanogens for global methane emission from rice paddy fields: a novel isolate affiliated with the clone cluster rice cluster I.</title>
        <authorList>
            <person name="Sakai S."/>
            <person name="Imachi H."/>
            <person name="Sekiguchi Y."/>
            <person name="Ohashi A."/>
            <person name="Harada H."/>
            <person name="Kamagata Y."/>
        </authorList>
    </citation>
    <scope>NUCLEOTIDE SEQUENCE [LARGE SCALE GENOMIC DNA]</scope>
    <source>
        <strain evidence="9">DSM 17711 / JCM 13418 / NBRC 101707 / SANAE</strain>
    </source>
</reference>
<dbReference type="GO" id="GO:0008652">
    <property type="term" value="P:amino acid biosynthetic process"/>
    <property type="evidence" value="ECO:0007669"/>
    <property type="project" value="UniProtKB-KW"/>
</dbReference>
<dbReference type="InterPro" id="IPR014721">
    <property type="entry name" value="Ribsml_uS5_D2-typ_fold_subgr"/>
</dbReference>
<keyword evidence="5" id="KW-0328">Glycosyltransferase</keyword>
<name>D1YZZ2_METPS</name>
<evidence type="ECO:0000256" key="3">
    <source>
        <dbReference type="ARBA" id="ARBA00022741"/>
    </source>
</evidence>
<protein>
    <recommendedName>
        <fullName evidence="5">Beta-ribofuranosylaminobenzene 5'-phosphate synthase</fullName>
        <shortName evidence="5">Beta-RFA-P synthase</shortName>
        <ecNumber evidence="5">2.4.2.54</ecNumber>
    </recommendedName>
</protein>
<keyword evidence="2 5" id="KW-0808">Transferase</keyword>
<comment type="subunit">
    <text evidence="5">Homodimer.</text>
</comment>
<dbReference type="EMBL" id="AP011532">
    <property type="protein sequence ID" value="BAI62014.1"/>
    <property type="molecule type" value="Genomic_DNA"/>
</dbReference>
<proteinExistence type="inferred from homology"/>
<feature type="domain" description="GHMP kinase N-terminal" evidence="6">
    <location>
        <begin position="63"/>
        <end position="136"/>
    </location>
</feature>
<dbReference type="SUPFAM" id="SSF54211">
    <property type="entry name" value="Ribosomal protein S5 domain 2-like"/>
    <property type="match status" value="1"/>
</dbReference>
<reference evidence="9" key="3">
    <citation type="journal article" date="2011" name="PLoS ONE">
        <title>Genome sequence of a mesophilic hydrogenotrophic methanogen Methanocella paludicola, the first cultivated representative of the order Methanocellales.</title>
        <authorList>
            <person name="Sakai S."/>
            <person name="Takaki Y."/>
            <person name="Shimamura S."/>
            <person name="Sekine M."/>
            <person name="Tajima T."/>
            <person name="Kosugi H."/>
            <person name="Ichikawa N."/>
            <person name="Tasumi E."/>
            <person name="Hiraki A.T."/>
            <person name="Shimizu A."/>
            <person name="Kato Y."/>
            <person name="Nishiko R."/>
            <person name="Mori K."/>
            <person name="Fujita N."/>
            <person name="Imachi H."/>
            <person name="Takai K."/>
        </authorList>
    </citation>
    <scope>NUCLEOTIDE SEQUENCE [LARGE SCALE GENOMIC DNA]</scope>
    <source>
        <strain evidence="9">DSM 17711 / JCM 13418 / NBRC 101707 / SANAE</strain>
    </source>
</reference>
<dbReference type="Gene3D" id="3.30.70.890">
    <property type="entry name" value="GHMP kinase, C-terminal domain"/>
    <property type="match status" value="1"/>
</dbReference>
<feature type="domain" description="GHMP kinase C-terminal" evidence="7">
    <location>
        <begin position="230"/>
        <end position="309"/>
    </location>
</feature>
<keyword evidence="9" id="KW-1185">Reference proteome</keyword>
<sequence length="351" mass="38186">MYMRITTPSRLHFGLIDFNGNLGRIDGGAGVAINNPRNVISIKPGRKFLVNCPNGTSSDPASIVKIARGICDKLGKPLPDFEVTVEEEIPAHAGFGSKTQMSLALAYAICKEYDMPYNGIEGLARLVERGGTSGIGVRAFDKGGFILDCGHSFGEGKEKSSCLPSSASKAKPGPQVLRCDIPEDWRFVLVTPLNDEGSHGQSEVDIFQSSFPLNEDEIGRVCRVVLMQLVPGILEKDIETFGSALNRMQEIGFKNIEVQMKSPLVPNMLSIMNHAGSYGSGMSSFGPTVYGLTNSNKKAQEIQNAVSDYLCDMDIKHQCWIAEPNNHGMWAKKLTVERHVASPIPVPEELT</sequence>
<evidence type="ECO:0000259" key="6">
    <source>
        <dbReference type="Pfam" id="PF00288"/>
    </source>
</evidence>
<dbReference type="EC" id="2.4.2.54" evidence="5"/>
<evidence type="ECO:0000313" key="8">
    <source>
        <dbReference type="EMBL" id="BAI62014.1"/>
    </source>
</evidence>
<dbReference type="InterPro" id="IPR013750">
    <property type="entry name" value="GHMP_kinase_C_dom"/>
</dbReference>
<dbReference type="InterPro" id="IPR020568">
    <property type="entry name" value="Ribosomal_Su5_D2-typ_SF"/>
</dbReference>
<comment type="similarity">
    <text evidence="5">Belongs to the beta-RFA-P synthase family.</text>
</comment>
<dbReference type="NCBIfam" id="TIGR00144">
    <property type="entry name" value="beta_RFAP_syn"/>
    <property type="match status" value="1"/>
</dbReference>
<reference evidence="8 9" key="2">
    <citation type="journal article" date="2008" name="Int. J. Syst. Evol. Microbiol.">
        <title>Methanocella paludicola gen. nov., sp. nov., a methane-producing archaeon, the first isolate of the lineage 'Rice Cluster I', and proposal of the new archaeal order Methanocellales ord. nov.</title>
        <authorList>
            <person name="Sakai S."/>
            <person name="Imachi H."/>
            <person name="Hanada S."/>
            <person name="Ohashi A."/>
            <person name="Harada H."/>
            <person name="Kamagata Y."/>
        </authorList>
    </citation>
    <scope>NUCLEOTIDE SEQUENCE [LARGE SCALE GENOMIC DNA]</scope>
    <source>
        <strain evidence="9">DSM 17711 / JCM 13418 / NBRC 101707 / SANAE</strain>
    </source>
</reference>
<dbReference type="Pfam" id="PF00288">
    <property type="entry name" value="GHMP_kinases_N"/>
    <property type="match status" value="1"/>
</dbReference>
<dbReference type="OrthoDB" id="85156at2157"/>
<dbReference type="Pfam" id="PF08544">
    <property type="entry name" value="GHMP_kinases_C"/>
    <property type="match status" value="1"/>
</dbReference>
<evidence type="ECO:0000256" key="2">
    <source>
        <dbReference type="ARBA" id="ARBA00022679"/>
    </source>
</evidence>
<evidence type="ECO:0000256" key="1">
    <source>
        <dbReference type="ARBA" id="ARBA00022605"/>
    </source>
</evidence>
<dbReference type="InParanoid" id="D1YZZ2"/>
<dbReference type="InterPro" id="IPR006204">
    <property type="entry name" value="GHMP_kinase_N_dom"/>
</dbReference>
<keyword evidence="1" id="KW-0028">Amino-acid biosynthesis</keyword>
<evidence type="ECO:0000259" key="7">
    <source>
        <dbReference type="Pfam" id="PF08544"/>
    </source>
</evidence>
<dbReference type="AlphaFoldDB" id="D1YZZ2"/>
<dbReference type="InterPro" id="IPR036554">
    <property type="entry name" value="GHMP_kinase_C_sf"/>
</dbReference>
<dbReference type="Proteomes" id="UP000001882">
    <property type="component" value="Chromosome"/>
</dbReference>
<organism evidence="8 9">
    <name type="scientific">Methanocella paludicola (strain DSM 17711 / JCM 13418 / NBRC 101707 / SANAE)</name>
    <dbReference type="NCBI Taxonomy" id="304371"/>
    <lineage>
        <taxon>Archaea</taxon>
        <taxon>Methanobacteriati</taxon>
        <taxon>Methanobacteriota</taxon>
        <taxon>Stenosarchaea group</taxon>
        <taxon>Methanomicrobia</taxon>
        <taxon>Methanocellales</taxon>
        <taxon>Methanocellaceae</taxon>
        <taxon>Methanocella</taxon>
    </lineage>
</organism>
<dbReference type="InterPro" id="IPR004422">
    <property type="entry name" value="RFAP_synthase"/>
</dbReference>
<dbReference type="STRING" id="304371.MCP_1942"/>
<evidence type="ECO:0000256" key="4">
    <source>
        <dbReference type="ARBA" id="ARBA00022840"/>
    </source>
</evidence>
<keyword evidence="3" id="KW-0547">Nucleotide-binding</keyword>
<dbReference type="PIRSF" id="PIRSF004884">
    <property type="entry name" value="Sugar_kin_arch"/>
    <property type="match status" value="1"/>
</dbReference>
<comment type="catalytic activity">
    <reaction evidence="5">
        <text>5-phospho-alpha-D-ribose 1-diphosphate + 4-hydroxybenzoate + H(+) = 4-(beta-D-ribofuranosyl)phenol 5'-phosphate + CO2 + diphosphate</text>
        <dbReference type="Rhea" id="RHEA:48556"/>
        <dbReference type="ChEBI" id="CHEBI:15378"/>
        <dbReference type="ChEBI" id="CHEBI:16526"/>
        <dbReference type="ChEBI" id="CHEBI:17879"/>
        <dbReference type="ChEBI" id="CHEBI:33019"/>
        <dbReference type="ChEBI" id="CHEBI:58017"/>
        <dbReference type="ChEBI" id="CHEBI:82767"/>
        <dbReference type="EC" id="2.4.2.54"/>
    </reaction>
</comment>
<evidence type="ECO:0000313" key="9">
    <source>
        <dbReference type="Proteomes" id="UP000001882"/>
    </source>
</evidence>
<dbReference type="eggNOG" id="arCOG01026">
    <property type="taxonomic scope" value="Archaea"/>
</dbReference>
<dbReference type="NCBIfam" id="NF040726">
    <property type="entry name" value="BetaRFA-P_synth"/>
    <property type="match status" value="1"/>
</dbReference>
<dbReference type="PATRIC" id="fig|304371.9.peg.1981"/>
<comment type="function">
    <text evidence="5">Catalyzes the condensation of 4-aminobenzoate (pABA) with 5-phospho-alpha-D-ribose 1-diphosphate (PRPP) to produce beta-ribofuranosylaminobenzene 5'-phosphate (beta-RFA-P).</text>
</comment>
<dbReference type="SUPFAM" id="SSF55060">
    <property type="entry name" value="GHMP Kinase, C-terminal domain"/>
    <property type="match status" value="1"/>
</dbReference>
<gene>
    <name evidence="8" type="primary">mptG-2</name>
    <name evidence="8" type="ordered locus">MCP_1942</name>
</gene>
<accession>D1YZZ2</accession>
<evidence type="ECO:0000256" key="5">
    <source>
        <dbReference type="PIRNR" id="PIRNR004884"/>
    </source>
</evidence>
<comment type="pathway">
    <text evidence="5">Cofactor biosynthesis; 5,6,7,8-tetrahydromethanopterin biosynthesis.</text>
</comment>
<dbReference type="Gene3D" id="3.30.230.10">
    <property type="match status" value="1"/>
</dbReference>
<keyword evidence="4" id="KW-0067">ATP-binding</keyword>
<dbReference type="PANTHER" id="PTHR20861">
    <property type="entry name" value="HOMOSERINE/4-DIPHOSPHOCYTIDYL-2-C-METHYL-D-ERYTHRITOL KINASE"/>
    <property type="match status" value="1"/>
</dbReference>
<dbReference type="GO" id="GO:0005524">
    <property type="term" value="F:ATP binding"/>
    <property type="evidence" value="ECO:0007669"/>
    <property type="project" value="UniProtKB-UniRule"/>
</dbReference>
<dbReference type="UniPathway" id="UPA00065"/>